<accession>A0A6M3KE44</accession>
<organism evidence="2">
    <name type="scientific">viral metagenome</name>
    <dbReference type="NCBI Taxonomy" id="1070528"/>
    <lineage>
        <taxon>unclassified sequences</taxon>
        <taxon>metagenomes</taxon>
        <taxon>organismal metagenomes</taxon>
    </lineage>
</organism>
<reference evidence="2" key="1">
    <citation type="submission" date="2020-03" db="EMBL/GenBank/DDBJ databases">
        <title>The deep terrestrial virosphere.</title>
        <authorList>
            <person name="Holmfeldt K."/>
            <person name="Nilsson E."/>
            <person name="Simone D."/>
            <person name="Lopez-Fernandez M."/>
            <person name="Wu X."/>
            <person name="de Brujin I."/>
            <person name="Lundin D."/>
            <person name="Andersson A."/>
            <person name="Bertilsson S."/>
            <person name="Dopson M."/>
        </authorList>
    </citation>
    <scope>NUCLEOTIDE SEQUENCE</scope>
    <source>
        <strain evidence="2">MM415A00826</strain>
    </source>
</reference>
<feature type="transmembrane region" description="Helical" evidence="1">
    <location>
        <begin position="29"/>
        <end position="49"/>
    </location>
</feature>
<evidence type="ECO:0000313" key="2">
    <source>
        <dbReference type="EMBL" id="QJA79871.1"/>
    </source>
</evidence>
<name>A0A6M3KE44_9ZZZZ</name>
<protein>
    <submittedName>
        <fullName evidence="2">Uncharacterized protein</fullName>
    </submittedName>
</protein>
<sequence>MSIISDKNEPKIKFRFWITKKGWGLPFDVMWWSLCSMQFINIRFLCFLLRIEYDKRNRKI</sequence>
<dbReference type="AlphaFoldDB" id="A0A6M3KE44"/>
<keyword evidence="1" id="KW-0812">Transmembrane</keyword>
<evidence type="ECO:0000256" key="1">
    <source>
        <dbReference type="SAM" id="Phobius"/>
    </source>
</evidence>
<keyword evidence="1" id="KW-0472">Membrane</keyword>
<gene>
    <name evidence="2" type="ORF">MM415A00826_0022</name>
</gene>
<proteinExistence type="predicted"/>
<keyword evidence="1" id="KW-1133">Transmembrane helix</keyword>
<dbReference type="EMBL" id="MT142397">
    <property type="protein sequence ID" value="QJA79871.1"/>
    <property type="molecule type" value="Genomic_DNA"/>
</dbReference>